<proteinExistence type="predicted"/>
<evidence type="ECO:0000313" key="3">
    <source>
        <dbReference type="Proteomes" id="UP000297910"/>
    </source>
</evidence>
<reference evidence="2 3" key="1">
    <citation type="submission" date="2017-12" db="EMBL/GenBank/DDBJ databases">
        <title>Comparative genomics of Botrytis spp.</title>
        <authorList>
            <person name="Valero-Jimenez C.A."/>
            <person name="Tapia P."/>
            <person name="Veloso J."/>
            <person name="Silva-Moreno E."/>
            <person name="Staats M."/>
            <person name="Valdes J.H."/>
            <person name="Van Kan J.A.L."/>
        </authorList>
    </citation>
    <scope>NUCLEOTIDE SEQUENCE [LARGE SCALE GENOMIC DNA]</scope>
    <source>
        <strain evidence="2 3">Bp0003</strain>
    </source>
</reference>
<organism evidence="2 3">
    <name type="scientific">Botrytis paeoniae</name>
    <dbReference type="NCBI Taxonomy" id="278948"/>
    <lineage>
        <taxon>Eukaryota</taxon>
        <taxon>Fungi</taxon>
        <taxon>Dikarya</taxon>
        <taxon>Ascomycota</taxon>
        <taxon>Pezizomycotina</taxon>
        <taxon>Leotiomycetes</taxon>
        <taxon>Helotiales</taxon>
        <taxon>Sclerotiniaceae</taxon>
        <taxon>Botrytis</taxon>
    </lineage>
</organism>
<feature type="non-terminal residue" evidence="2">
    <location>
        <position position="1"/>
    </location>
</feature>
<feature type="compositionally biased region" description="Gly residues" evidence="1">
    <location>
        <begin position="1"/>
        <end position="21"/>
    </location>
</feature>
<protein>
    <submittedName>
        <fullName evidence="2">Uncharacterized protein</fullName>
    </submittedName>
</protein>
<dbReference type="EMBL" id="PQXI01000112">
    <property type="protein sequence ID" value="TGO24083.1"/>
    <property type="molecule type" value="Genomic_DNA"/>
</dbReference>
<feature type="region of interest" description="Disordered" evidence="1">
    <location>
        <begin position="1"/>
        <end position="313"/>
    </location>
</feature>
<dbReference type="AlphaFoldDB" id="A0A4Z1FNI3"/>
<comment type="caution">
    <text evidence="2">The sequence shown here is derived from an EMBL/GenBank/DDBJ whole genome shotgun (WGS) entry which is preliminary data.</text>
</comment>
<feature type="compositionally biased region" description="Low complexity" evidence="1">
    <location>
        <begin position="54"/>
        <end position="64"/>
    </location>
</feature>
<name>A0A4Z1FNI3_9HELO</name>
<feature type="compositionally biased region" description="Polar residues" evidence="1">
    <location>
        <begin position="381"/>
        <end position="390"/>
    </location>
</feature>
<dbReference type="Proteomes" id="UP000297910">
    <property type="component" value="Unassembled WGS sequence"/>
</dbReference>
<gene>
    <name evidence="2" type="ORF">BPAE_0112g00010</name>
</gene>
<feature type="compositionally biased region" description="Low complexity" evidence="1">
    <location>
        <begin position="371"/>
        <end position="380"/>
    </location>
</feature>
<feature type="compositionally biased region" description="Polar residues" evidence="1">
    <location>
        <begin position="167"/>
        <end position="178"/>
    </location>
</feature>
<feature type="compositionally biased region" description="Basic and acidic residues" evidence="1">
    <location>
        <begin position="80"/>
        <end position="100"/>
    </location>
</feature>
<feature type="region of interest" description="Disordered" evidence="1">
    <location>
        <begin position="338"/>
        <end position="399"/>
    </location>
</feature>
<sequence length="443" mass="48104">GEGGMRGLGRNGEGSGGGGGDFDNVVGRMGGIRRGRGGGGKTYSDFRTDGYDESSAASTSAGASLEDYIVVKGNRKGKKNTVEENKISEGDIKEADKGDKNDEEEVPEERSTGDVFKSAMTVGAKSVPQSKFQSEPEPQAQLRESQTSTQSQSDFFKEELGPEAQLRESQISTQSYSDSDAVGPGPRVGPPAVSIDENFQNSAHNQQETPSTYVSSQGLGSPTEDEGVEAAVESARASSDEDAQNHGQRQEEPLATKIQTSRSGAQMELDVEDDPLHMSSNEVSQNLFQDPPTHLSQNQAVQSQESDSDASLDLDKVGKPVWLATDELFWKTIHGSTHHIANPNINPPAQSDPEPALQNLHSNTENRPESTESASSSSVSQYQKVQTTEMTLREKEEKLEDHETMLSNLIDELMIELKKIRGELKRISRRYRKALADLEKASD</sequence>
<feature type="compositionally biased region" description="Polar residues" evidence="1">
    <location>
        <begin position="197"/>
        <end position="220"/>
    </location>
</feature>
<keyword evidence="3" id="KW-1185">Reference proteome</keyword>
<evidence type="ECO:0000256" key="1">
    <source>
        <dbReference type="SAM" id="MobiDB-lite"/>
    </source>
</evidence>
<accession>A0A4Z1FNI3</accession>
<feature type="compositionally biased region" description="Polar residues" evidence="1">
    <location>
        <begin position="278"/>
        <end position="305"/>
    </location>
</feature>
<feature type="compositionally biased region" description="Low complexity" evidence="1">
    <location>
        <begin position="181"/>
        <end position="193"/>
    </location>
</feature>
<evidence type="ECO:0000313" key="2">
    <source>
        <dbReference type="EMBL" id="TGO24083.1"/>
    </source>
</evidence>